<comment type="caution">
    <text evidence="1">The sequence shown here is derived from an EMBL/GenBank/DDBJ whole genome shotgun (WGS) entry which is preliminary data.</text>
</comment>
<accession>A0A434AUR5</accession>
<sequence>MKKCYHTSTALIISGLFLFSCQQENHSSGKVFIGEKIANPIIYEVLAHNPNPEDDWKTECLANTDTKTMFTDIIKAVQSGKLKAFDYYDNHQLTNEEVRTIISKNNFTDRIGKIQFEEEWFWDKANMCLHKKVNKIMLAYELYDSTGKIRGYKAGFVVQLNAEHI</sequence>
<keyword evidence="2" id="KW-1185">Reference proteome</keyword>
<evidence type="ECO:0000313" key="2">
    <source>
        <dbReference type="Proteomes" id="UP000282985"/>
    </source>
</evidence>
<dbReference type="AlphaFoldDB" id="A0A434AUR5"/>
<evidence type="ECO:0008006" key="3">
    <source>
        <dbReference type="Google" id="ProtNLM"/>
    </source>
</evidence>
<dbReference type="PROSITE" id="PS51257">
    <property type="entry name" value="PROKAR_LIPOPROTEIN"/>
    <property type="match status" value="1"/>
</dbReference>
<dbReference type="Proteomes" id="UP000282985">
    <property type="component" value="Unassembled WGS sequence"/>
</dbReference>
<dbReference type="RefSeq" id="WP_127343843.1">
    <property type="nucleotide sequence ID" value="NZ_RJJX01000011.1"/>
</dbReference>
<protein>
    <recommendedName>
        <fullName evidence="3">Lipoprotein</fullName>
    </recommendedName>
</protein>
<reference evidence="1 2" key="1">
    <citation type="submission" date="2018-11" db="EMBL/GenBank/DDBJ databases">
        <title>Parancylomarina longa gen. nov., sp. nov., isolated from sediments of southern Okinawa.</title>
        <authorList>
            <person name="Fu T."/>
        </authorList>
    </citation>
    <scope>NUCLEOTIDE SEQUENCE [LARGE SCALE GENOMIC DNA]</scope>
    <source>
        <strain evidence="1 2">T3-2 S1-C</strain>
    </source>
</reference>
<name>A0A434AUR5_9BACT</name>
<dbReference type="EMBL" id="RJJX01000011">
    <property type="protein sequence ID" value="RUT78174.1"/>
    <property type="molecule type" value="Genomic_DNA"/>
</dbReference>
<organism evidence="1 2">
    <name type="scientific">Ancylomarina longa</name>
    <dbReference type="NCBI Taxonomy" id="2487017"/>
    <lineage>
        <taxon>Bacteria</taxon>
        <taxon>Pseudomonadati</taxon>
        <taxon>Bacteroidota</taxon>
        <taxon>Bacteroidia</taxon>
        <taxon>Marinilabiliales</taxon>
        <taxon>Marinifilaceae</taxon>
        <taxon>Ancylomarina</taxon>
    </lineage>
</organism>
<evidence type="ECO:0000313" key="1">
    <source>
        <dbReference type="EMBL" id="RUT78174.1"/>
    </source>
</evidence>
<dbReference type="OrthoDB" id="1120843at2"/>
<proteinExistence type="predicted"/>
<gene>
    <name evidence="1" type="ORF">DLK05_10030</name>
</gene>